<dbReference type="WBParaSite" id="MCU_004404-RA">
    <property type="protein sequence ID" value="MCU_004404-RA"/>
    <property type="gene ID" value="MCU_004404"/>
</dbReference>
<proteinExistence type="inferred from homology"/>
<evidence type="ECO:0000256" key="8">
    <source>
        <dbReference type="RuleBase" id="RU366017"/>
    </source>
</evidence>
<evidence type="ECO:0000256" key="4">
    <source>
        <dbReference type="ARBA" id="ARBA00022679"/>
    </source>
</evidence>
<name>A0A5K3F2I9_MESCO</name>
<reference evidence="9" key="1">
    <citation type="submission" date="2019-11" db="UniProtKB">
        <authorList>
            <consortium name="WormBaseParasite"/>
        </authorList>
    </citation>
    <scope>IDENTIFICATION</scope>
</reference>
<keyword evidence="5" id="KW-0812">Transmembrane</keyword>
<keyword evidence="6" id="KW-1133">Transmembrane helix</keyword>
<evidence type="ECO:0000256" key="5">
    <source>
        <dbReference type="ARBA" id="ARBA00022692"/>
    </source>
</evidence>
<dbReference type="Pfam" id="PF01697">
    <property type="entry name" value="Glyco_transf_92"/>
    <property type="match status" value="1"/>
</dbReference>
<comment type="similarity">
    <text evidence="2 8">Belongs to the glycosyltransferase 92 family.</text>
</comment>
<organism evidence="9">
    <name type="scientific">Mesocestoides corti</name>
    <name type="common">Flatworm</name>
    <dbReference type="NCBI Taxonomy" id="53468"/>
    <lineage>
        <taxon>Eukaryota</taxon>
        <taxon>Metazoa</taxon>
        <taxon>Spiralia</taxon>
        <taxon>Lophotrochozoa</taxon>
        <taxon>Platyhelminthes</taxon>
        <taxon>Cestoda</taxon>
        <taxon>Eucestoda</taxon>
        <taxon>Cyclophyllidea</taxon>
        <taxon>Mesocestoididae</taxon>
        <taxon>Mesocestoides</taxon>
    </lineage>
</organism>
<dbReference type="PANTHER" id="PTHR21461:SF69">
    <property type="entry name" value="GLYCOSYLTRANSFERASE FAMILY 92 PROTEIN"/>
    <property type="match status" value="1"/>
</dbReference>
<dbReference type="GO" id="GO:0005737">
    <property type="term" value="C:cytoplasm"/>
    <property type="evidence" value="ECO:0007669"/>
    <property type="project" value="TreeGrafter"/>
</dbReference>
<evidence type="ECO:0000313" key="9">
    <source>
        <dbReference type="WBParaSite" id="MCU_004404-RA"/>
    </source>
</evidence>
<keyword evidence="4 8" id="KW-0808">Transferase</keyword>
<keyword evidence="3 8" id="KW-0328">Glycosyltransferase</keyword>
<evidence type="ECO:0000256" key="1">
    <source>
        <dbReference type="ARBA" id="ARBA00004167"/>
    </source>
</evidence>
<sequence length="432" mass="49416">MCKQQKQSQIICVVTVFLIIYLLHSHSNGRGHSAIQPARSMEGVRTGLQQIGSVANLAVYSVFLDRRMSDNQTEHRALNGHINGVLRIILVKKREFRPRLRCIFPDKTEVPSRDLRGSDFHFYELTENHQRPYGGYTVHCDVPPDAQLHGLVVISMDEPDRGAALLPIIHADAPKMNRLPSQTPPHSSHFRYRFAVCVPALHHLANFNLAFLGDWFEVHIRLGVTKFRIYYSEVLSGALKSLFFSLQNRVEVDLIPFFWPGNDQAISRDSWYYLQTTTVNDCLLRSLYDTEYVFFGDLDEILVPHQAGIVDWDGLVQAVWKDTRVPGICFPTHEFHTAPSKSFSLAANILRTAQMDPFRTKCLVQPTAIFEMGIHHISKPYEEASLRIQPKLNITQYAFIHHYKKFPPLQRAPKGKTDFVVDGSILKWLGQN</sequence>
<keyword evidence="7" id="KW-0472">Membrane</keyword>
<comment type="subcellular location">
    <subcellularLocation>
        <location evidence="1">Membrane</location>
        <topology evidence="1">Single-pass membrane protein</topology>
    </subcellularLocation>
</comment>
<dbReference type="GO" id="GO:0016757">
    <property type="term" value="F:glycosyltransferase activity"/>
    <property type="evidence" value="ECO:0007669"/>
    <property type="project" value="UniProtKB-UniRule"/>
</dbReference>
<evidence type="ECO:0000256" key="6">
    <source>
        <dbReference type="ARBA" id="ARBA00022989"/>
    </source>
</evidence>
<protein>
    <recommendedName>
        <fullName evidence="8">Glycosyltransferase family 92 protein</fullName>
        <ecNumber evidence="8">2.4.1.-</ecNumber>
    </recommendedName>
</protein>
<evidence type="ECO:0000256" key="2">
    <source>
        <dbReference type="ARBA" id="ARBA00007647"/>
    </source>
</evidence>
<dbReference type="AlphaFoldDB" id="A0A5K3F2I9"/>
<evidence type="ECO:0000256" key="3">
    <source>
        <dbReference type="ARBA" id="ARBA00022676"/>
    </source>
</evidence>
<accession>A0A5K3F2I9</accession>
<dbReference type="InterPro" id="IPR008166">
    <property type="entry name" value="Glyco_transf_92"/>
</dbReference>
<evidence type="ECO:0000256" key="7">
    <source>
        <dbReference type="ARBA" id="ARBA00023136"/>
    </source>
</evidence>
<dbReference type="GO" id="GO:0016020">
    <property type="term" value="C:membrane"/>
    <property type="evidence" value="ECO:0007669"/>
    <property type="project" value="UniProtKB-SubCell"/>
</dbReference>
<dbReference type="EC" id="2.4.1.-" evidence="8"/>
<dbReference type="PANTHER" id="PTHR21461">
    <property type="entry name" value="GLYCOSYLTRANSFERASE FAMILY 92 PROTEIN"/>
    <property type="match status" value="1"/>
</dbReference>